<dbReference type="GeneID" id="78372275"/>
<dbReference type="InterPro" id="IPR003713">
    <property type="entry name" value="FliS"/>
</dbReference>
<comment type="similarity">
    <text evidence="2">Belongs to the FliS family.</text>
</comment>
<evidence type="ECO:0000313" key="6">
    <source>
        <dbReference type="EMBL" id="KJE77305.1"/>
    </source>
</evidence>
<dbReference type="Pfam" id="PF02561">
    <property type="entry name" value="FliS"/>
    <property type="match status" value="1"/>
</dbReference>
<evidence type="ECO:0000313" key="7">
    <source>
        <dbReference type="Proteomes" id="UP000032336"/>
    </source>
</evidence>
<keyword evidence="7" id="KW-1185">Reference proteome</keyword>
<dbReference type="CDD" id="cd16098">
    <property type="entry name" value="FliS"/>
    <property type="match status" value="1"/>
</dbReference>
<protein>
    <submittedName>
        <fullName evidence="6">Flagellar protein FliS</fullName>
    </submittedName>
</protein>
<dbReference type="AlphaFoldDB" id="A0A0D8FVK8"/>
<name>A0A0D8FVK8_9ACTN</name>
<dbReference type="RefSeq" id="WP_035391036.1">
    <property type="nucleotide sequence ID" value="NZ_JQKF01000036.1"/>
</dbReference>
<accession>A0A0D8FVK8</accession>
<reference evidence="6 7" key="1">
    <citation type="submission" date="2015-01" db="EMBL/GenBank/DDBJ databases">
        <title>Draft genome of the acidophilic iron oxidizer Ferrimicrobium acidiphilum strain T23.</title>
        <authorList>
            <person name="Poehlein A."/>
            <person name="Eisen S."/>
            <person name="Schloemann M."/>
            <person name="Johnson B.D."/>
            <person name="Daniel R."/>
            <person name="Muehling M."/>
        </authorList>
    </citation>
    <scope>NUCLEOTIDE SEQUENCE [LARGE SCALE GENOMIC DNA]</scope>
    <source>
        <strain evidence="6 7">T23</strain>
    </source>
</reference>
<dbReference type="Gene3D" id="1.20.120.340">
    <property type="entry name" value="Flagellar protein FliS"/>
    <property type="match status" value="1"/>
</dbReference>
<proteinExistence type="inferred from homology"/>
<keyword evidence="6" id="KW-0966">Cell projection</keyword>
<dbReference type="Proteomes" id="UP000032336">
    <property type="component" value="Unassembled WGS sequence"/>
</dbReference>
<keyword evidence="6" id="KW-0969">Cilium</keyword>
<evidence type="ECO:0000256" key="2">
    <source>
        <dbReference type="ARBA" id="ARBA00008787"/>
    </source>
</evidence>
<dbReference type="EMBL" id="JXUW01000006">
    <property type="protein sequence ID" value="KJE77305.1"/>
    <property type="molecule type" value="Genomic_DNA"/>
</dbReference>
<dbReference type="GO" id="GO:0071973">
    <property type="term" value="P:bacterial-type flagellum-dependent cell motility"/>
    <property type="evidence" value="ECO:0007669"/>
    <property type="project" value="TreeGrafter"/>
</dbReference>
<evidence type="ECO:0000256" key="3">
    <source>
        <dbReference type="ARBA" id="ARBA00022490"/>
    </source>
</evidence>
<sequence>MPSGRDSYKANAVGTASPAVRLVMVIDQLDASLARAQRGYEQNDLYEIHCSLMNAQAIVALLRDSLQLDIWDAAADIYRLYEFALDRLVRSNLNKDRTLLEEAQEVLLPLMDAWRKAAKMVSTDDLASLNS</sequence>
<organism evidence="6 7">
    <name type="scientific">Ferrimicrobium acidiphilum DSM 19497</name>
    <dbReference type="NCBI Taxonomy" id="1121877"/>
    <lineage>
        <taxon>Bacteria</taxon>
        <taxon>Bacillati</taxon>
        <taxon>Actinomycetota</taxon>
        <taxon>Acidimicrobiia</taxon>
        <taxon>Acidimicrobiales</taxon>
        <taxon>Acidimicrobiaceae</taxon>
        <taxon>Ferrimicrobium</taxon>
    </lineage>
</organism>
<evidence type="ECO:0000256" key="4">
    <source>
        <dbReference type="ARBA" id="ARBA00022795"/>
    </source>
</evidence>
<dbReference type="GO" id="GO:0005829">
    <property type="term" value="C:cytosol"/>
    <property type="evidence" value="ECO:0007669"/>
    <property type="project" value="UniProtKB-SubCell"/>
</dbReference>
<dbReference type="PANTHER" id="PTHR34773:SF1">
    <property type="entry name" value="FLAGELLAR SECRETION CHAPERONE FLIS"/>
    <property type="match status" value="1"/>
</dbReference>
<gene>
    <name evidence="6" type="primary">fliS</name>
    <name evidence="6" type="ORF">FEAC_10200</name>
</gene>
<dbReference type="GO" id="GO:0044780">
    <property type="term" value="P:bacterial-type flagellum assembly"/>
    <property type="evidence" value="ECO:0007669"/>
    <property type="project" value="InterPro"/>
</dbReference>
<keyword evidence="6" id="KW-0282">Flagellum</keyword>
<dbReference type="PANTHER" id="PTHR34773">
    <property type="entry name" value="FLAGELLAR SECRETION CHAPERONE FLIS"/>
    <property type="match status" value="1"/>
</dbReference>
<dbReference type="eggNOG" id="COG1516">
    <property type="taxonomic scope" value="Bacteria"/>
</dbReference>
<comment type="subcellular location">
    <subcellularLocation>
        <location evidence="1">Cytoplasm</location>
        <location evidence="1">Cytosol</location>
    </subcellularLocation>
</comment>
<keyword evidence="4" id="KW-1005">Bacterial flagellum biogenesis</keyword>
<evidence type="ECO:0000256" key="1">
    <source>
        <dbReference type="ARBA" id="ARBA00004514"/>
    </source>
</evidence>
<dbReference type="SUPFAM" id="SSF101116">
    <property type="entry name" value="Flagellar export chaperone FliS"/>
    <property type="match status" value="1"/>
</dbReference>
<dbReference type="InterPro" id="IPR036584">
    <property type="entry name" value="FliS_sf"/>
</dbReference>
<evidence type="ECO:0000256" key="5">
    <source>
        <dbReference type="ARBA" id="ARBA00023186"/>
    </source>
</evidence>
<dbReference type="OrthoDB" id="3268516at2"/>
<keyword evidence="5" id="KW-0143">Chaperone</keyword>
<comment type="caution">
    <text evidence="6">The sequence shown here is derived from an EMBL/GenBank/DDBJ whole genome shotgun (WGS) entry which is preliminary data.</text>
</comment>
<dbReference type="STRING" id="1121877.FEAC_10200"/>
<keyword evidence="3" id="KW-0963">Cytoplasm</keyword>